<proteinExistence type="inferred from homology"/>
<keyword evidence="2" id="KW-0858">Xylan degradation</keyword>
<dbReference type="AlphaFoldDB" id="A0A3E4SBQ0"/>
<gene>
    <name evidence="7" type="ORF">GA542_06580</name>
</gene>
<evidence type="ECO:0000256" key="3">
    <source>
        <dbReference type="ARBA" id="ARBA00022801"/>
    </source>
</evidence>
<name>A0A3E4SBQ0_BIFAD</name>
<evidence type="ECO:0000256" key="1">
    <source>
        <dbReference type="ARBA" id="ARBA00009865"/>
    </source>
</evidence>
<keyword evidence="2" id="KW-0624">Polysaccharide degradation</keyword>
<evidence type="ECO:0000313" key="7">
    <source>
        <dbReference type="EMBL" id="KAB6030485.1"/>
    </source>
</evidence>
<sequence length="324" mass="36266">MSIATTLNATSATDRDSLPHRVNDTALATNPLRRYCADPNLAIFDNRYFLYCTDDGVDEWRTTAFSVYASDDLATWERHPALDLYDVPWWHGEDGAWAPSIVHAADGRYVLFFVAGSQIGAAVADTPYGPFTPQPEPLIRKGTFDCHTIDPGVFIASEGTRWLLWGNGRAWVAPLRDDCLAFDESRAISWVPGDFREAIWIHERQGIYYASWSENDAREETYCVKYATSRSLSGPWSDPMPLVMPAPERGLYATGHHNIVNIPGTDEWIIAYHRFAFDPSGHASRWSGGDGCHRETVFAPLTHNADGTLAQVRPEVGSYVRPLR</sequence>
<dbReference type="GO" id="GO:0004553">
    <property type="term" value="F:hydrolase activity, hydrolyzing O-glycosyl compounds"/>
    <property type="evidence" value="ECO:0007669"/>
    <property type="project" value="InterPro"/>
</dbReference>
<dbReference type="SUPFAM" id="SSF75005">
    <property type="entry name" value="Arabinanase/levansucrase/invertase"/>
    <property type="match status" value="1"/>
</dbReference>
<dbReference type="InterPro" id="IPR006710">
    <property type="entry name" value="Glyco_hydro_43"/>
</dbReference>
<protein>
    <submittedName>
        <fullName evidence="7">Family 43 glycosylhydrolase</fullName>
    </submittedName>
</protein>
<dbReference type="PANTHER" id="PTHR43772:SF2">
    <property type="entry name" value="PUTATIVE (AFU_ORTHOLOGUE AFUA_2G04480)-RELATED"/>
    <property type="match status" value="1"/>
</dbReference>
<evidence type="ECO:0000256" key="4">
    <source>
        <dbReference type="ARBA" id="ARBA00023277"/>
    </source>
</evidence>
<evidence type="ECO:0000313" key="8">
    <source>
        <dbReference type="Proteomes" id="UP000470926"/>
    </source>
</evidence>
<evidence type="ECO:0000256" key="2">
    <source>
        <dbReference type="ARBA" id="ARBA00022651"/>
    </source>
</evidence>
<keyword evidence="4" id="KW-0119">Carbohydrate metabolism</keyword>
<dbReference type="InterPro" id="IPR052176">
    <property type="entry name" value="Glycosyl_Hydrlase_43_Enz"/>
</dbReference>
<evidence type="ECO:0000256" key="5">
    <source>
        <dbReference type="ARBA" id="ARBA00023295"/>
    </source>
</evidence>
<accession>A0A3E4SBQ0</accession>
<keyword evidence="5 6" id="KW-0326">Glycosidase</keyword>
<dbReference type="Gene3D" id="2.115.10.20">
    <property type="entry name" value="Glycosyl hydrolase domain, family 43"/>
    <property type="match status" value="1"/>
</dbReference>
<dbReference type="CDD" id="cd09004">
    <property type="entry name" value="GH43_bXyl-like"/>
    <property type="match status" value="1"/>
</dbReference>
<comment type="similarity">
    <text evidence="1 6">Belongs to the glycosyl hydrolase 43 family.</text>
</comment>
<dbReference type="Proteomes" id="UP000470926">
    <property type="component" value="Unassembled WGS sequence"/>
</dbReference>
<dbReference type="PANTHER" id="PTHR43772">
    <property type="entry name" value="ENDO-1,4-BETA-XYLANASE"/>
    <property type="match status" value="1"/>
</dbReference>
<dbReference type="EMBL" id="WDFR01000002">
    <property type="protein sequence ID" value="KAB6030485.1"/>
    <property type="molecule type" value="Genomic_DNA"/>
</dbReference>
<dbReference type="GO" id="GO:0045493">
    <property type="term" value="P:xylan catabolic process"/>
    <property type="evidence" value="ECO:0007669"/>
    <property type="project" value="UniProtKB-KW"/>
</dbReference>
<comment type="caution">
    <text evidence="7">The sequence shown here is derived from an EMBL/GenBank/DDBJ whole genome shotgun (WGS) entry which is preliminary data.</text>
</comment>
<reference evidence="7 8" key="1">
    <citation type="journal article" date="2019" name="Nat. Med.">
        <title>A library of human gut bacterial isolates paired with longitudinal multiomics data enables mechanistic microbiome research.</title>
        <authorList>
            <person name="Poyet M."/>
            <person name="Groussin M."/>
            <person name="Gibbons S.M."/>
            <person name="Avila-Pacheco J."/>
            <person name="Jiang X."/>
            <person name="Kearney S.M."/>
            <person name="Perrotta A.R."/>
            <person name="Berdy B."/>
            <person name="Zhao S."/>
            <person name="Lieberman T.D."/>
            <person name="Swanson P.K."/>
            <person name="Smith M."/>
            <person name="Roesemann S."/>
            <person name="Alexander J.E."/>
            <person name="Rich S.A."/>
            <person name="Livny J."/>
            <person name="Vlamakis H."/>
            <person name="Clish C."/>
            <person name="Bullock K."/>
            <person name="Deik A."/>
            <person name="Scott J."/>
            <person name="Pierce K.A."/>
            <person name="Xavier R.J."/>
            <person name="Alm E.J."/>
        </authorList>
    </citation>
    <scope>NUCLEOTIDE SEQUENCE [LARGE SCALE GENOMIC DNA]</scope>
    <source>
        <strain evidence="7 8">BIOML-A26</strain>
    </source>
</reference>
<dbReference type="RefSeq" id="WP_117643942.1">
    <property type="nucleotide sequence ID" value="NZ_CAXYMC010000057.1"/>
</dbReference>
<evidence type="ECO:0000256" key="6">
    <source>
        <dbReference type="RuleBase" id="RU361187"/>
    </source>
</evidence>
<organism evidence="7 8">
    <name type="scientific">Bifidobacterium adolescentis</name>
    <dbReference type="NCBI Taxonomy" id="1680"/>
    <lineage>
        <taxon>Bacteria</taxon>
        <taxon>Bacillati</taxon>
        <taxon>Actinomycetota</taxon>
        <taxon>Actinomycetes</taxon>
        <taxon>Bifidobacteriales</taxon>
        <taxon>Bifidobacteriaceae</taxon>
        <taxon>Bifidobacterium</taxon>
    </lineage>
</organism>
<keyword evidence="3 6" id="KW-0378">Hydrolase</keyword>
<dbReference type="Pfam" id="PF04616">
    <property type="entry name" value="Glyco_hydro_43"/>
    <property type="match status" value="1"/>
</dbReference>
<dbReference type="InterPro" id="IPR023296">
    <property type="entry name" value="Glyco_hydro_beta-prop_sf"/>
</dbReference>